<feature type="transmembrane region" description="Helical" evidence="1">
    <location>
        <begin position="231"/>
        <end position="254"/>
    </location>
</feature>
<comment type="caution">
    <text evidence="3">The sequence shown here is derived from an EMBL/GenBank/DDBJ whole genome shotgun (WGS) entry which is preliminary data.</text>
</comment>
<organism evidence="3 4">
    <name type="scientific">Ditylenchus destructor</name>
    <dbReference type="NCBI Taxonomy" id="166010"/>
    <lineage>
        <taxon>Eukaryota</taxon>
        <taxon>Metazoa</taxon>
        <taxon>Ecdysozoa</taxon>
        <taxon>Nematoda</taxon>
        <taxon>Chromadorea</taxon>
        <taxon>Rhabditida</taxon>
        <taxon>Tylenchina</taxon>
        <taxon>Tylenchomorpha</taxon>
        <taxon>Sphaerularioidea</taxon>
        <taxon>Anguinidae</taxon>
        <taxon>Anguininae</taxon>
        <taxon>Ditylenchus</taxon>
    </lineage>
</organism>
<dbReference type="Pfam" id="PF05699">
    <property type="entry name" value="Dimer_Tnp_hAT"/>
    <property type="match status" value="1"/>
</dbReference>
<keyword evidence="1" id="KW-1133">Transmembrane helix</keyword>
<sequence>MNEMVKEVQAERESTASKILLHIANTWLNIKENIAQQNPYINSLSQAMQHAFVKKIGDLSDPDWLKSTHFNVNVAVTAAFLDPIVHSQLAYLCDKIPAFDYEKMKQIIHKAARPFVGQSPRITSTKRTMFPQLQTIEWIYKPIDDELSMYTTMRKYTDDALEFWNETILPNLSKVAKIFLGIEASSSPSERSFKLSTFILYVILGIKLYNDSKNWSNGDKNFKRYANGDQLVIQCYMAGALALAAAVQQLIIYMCHRLKNP</sequence>
<dbReference type="SUPFAM" id="SSF53098">
    <property type="entry name" value="Ribonuclease H-like"/>
    <property type="match status" value="1"/>
</dbReference>
<name>A0AAD4MHJ1_9BILA</name>
<keyword evidence="1" id="KW-0812">Transmembrane</keyword>
<keyword evidence="4" id="KW-1185">Reference proteome</keyword>
<dbReference type="Proteomes" id="UP001201812">
    <property type="component" value="Unassembled WGS sequence"/>
</dbReference>
<evidence type="ECO:0000313" key="4">
    <source>
        <dbReference type="Proteomes" id="UP001201812"/>
    </source>
</evidence>
<proteinExistence type="predicted"/>
<dbReference type="InterPro" id="IPR012337">
    <property type="entry name" value="RNaseH-like_sf"/>
</dbReference>
<feature type="domain" description="HAT C-terminal dimerisation" evidence="2">
    <location>
        <begin position="159"/>
        <end position="195"/>
    </location>
</feature>
<dbReference type="GO" id="GO:0046983">
    <property type="term" value="F:protein dimerization activity"/>
    <property type="evidence" value="ECO:0007669"/>
    <property type="project" value="InterPro"/>
</dbReference>
<dbReference type="AlphaFoldDB" id="A0AAD4MHJ1"/>
<evidence type="ECO:0000259" key="2">
    <source>
        <dbReference type="Pfam" id="PF05699"/>
    </source>
</evidence>
<protein>
    <recommendedName>
        <fullName evidence="2">HAT C-terminal dimerisation domain-containing protein</fullName>
    </recommendedName>
</protein>
<dbReference type="EMBL" id="JAKKPZ010000401">
    <property type="protein sequence ID" value="KAI1695467.1"/>
    <property type="molecule type" value="Genomic_DNA"/>
</dbReference>
<keyword evidence="1" id="KW-0472">Membrane</keyword>
<evidence type="ECO:0000256" key="1">
    <source>
        <dbReference type="SAM" id="Phobius"/>
    </source>
</evidence>
<dbReference type="InterPro" id="IPR008906">
    <property type="entry name" value="HATC_C_dom"/>
</dbReference>
<reference evidence="3" key="1">
    <citation type="submission" date="2022-01" db="EMBL/GenBank/DDBJ databases">
        <title>Genome Sequence Resource for Two Populations of Ditylenchus destructor, the Migratory Endoparasitic Phytonematode.</title>
        <authorList>
            <person name="Zhang H."/>
            <person name="Lin R."/>
            <person name="Xie B."/>
        </authorList>
    </citation>
    <scope>NUCLEOTIDE SEQUENCE</scope>
    <source>
        <strain evidence="3">BazhouSP</strain>
    </source>
</reference>
<evidence type="ECO:0000313" key="3">
    <source>
        <dbReference type="EMBL" id="KAI1695467.1"/>
    </source>
</evidence>
<gene>
    <name evidence="3" type="ORF">DdX_19566</name>
</gene>
<accession>A0AAD4MHJ1</accession>